<evidence type="ECO:0000313" key="2">
    <source>
        <dbReference type="EMBL" id="GBN62788.1"/>
    </source>
</evidence>
<dbReference type="EMBL" id="BGPR01013912">
    <property type="protein sequence ID" value="GBN62788.1"/>
    <property type="molecule type" value="Genomic_DNA"/>
</dbReference>
<organism evidence="2 3">
    <name type="scientific">Araneus ventricosus</name>
    <name type="common">Orbweaver spider</name>
    <name type="synonym">Epeira ventricosa</name>
    <dbReference type="NCBI Taxonomy" id="182803"/>
    <lineage>
        <taxon>Eukaryota</taxon>
        <taxon>Metazoa</taxon>
        <taxon>Ecdysozoa</taxon>
        <taxon>Arthropoda</taxon>
        <taxon>Chelicerata</taxon>
        <taxon>Arachnida</taxon>
        <taxon>Araneae</taxon>
        <taxon>Araneomorphae</taxon>
        <taxon>Entelegynae</taxon>
        <taxon>Araneoidea</taxon>
        <taxon>Araneidae</taxon>
        <taxon>Araneus</taxon>
    </lineage>
</organism>
<protein>
    <recommendedName>
        <fullName evidence="1">Reverse transcriptase zinc-binding domain-containing protein</fullName>
    </recommendedName>
</protein>
<dbReference type="InterPro" id="IPR026960">
    <property type="entry name" value="RVT-Znf"/>
</dbReference>
<proteinExistence type="predicted"/>
<dbReference type="AlphaFoldDB" id="A0A4Y2QHM3"/>
<name>A0A4Y2QHM3_ARAVE</name>
<comment type="caution">
    <text evidence="2">The sequence shown here is derived from an EMBL/GenBank/DDBJ whole genome shotgun (WGS) entry which is preliminary data.</text>
</comment>
<dbReference type="Proteomes" id="UP000499080">
    <property type="component" value="Unassembled WGS sequence"/>
</dbReference>
<sequence>MSVELKFLFADGRSPYQQLLCNGANSNQNRKTQKFCFWCQDMVERKTKEEKKLMNKTRKGDILLSKFRTNKLLHRFNIVSSPDCECCVHAEETIKHIFFLCPRYRDPRLHNLKEIPDLNPVYSDSSLKDC</sequence>
<dbReference type="OrthoDB" id="696485at2759"/>
<accession>A0A4Y2QHM3</accession>
<evidence type="ECO:0000259" key="1">
    <source>
        <dbReference type="Pfam" id="PF13966"/>
    </source>
</evidence>
<feature type="domain" description="Reverse transcriptase zinc-binding" evidence="1">
    <location>
        <begin position="64"/>
        <end position="103"/>
    </location>
</feature>
<reference evidence="2 3" key="1">
    <citation type="journal article" date="2019" name="Sci. Rep.">
        <title>Orb-weaving spider Araneus ventricosus genome elucidates the spidroin gene catalogue.</title>
        <authorList>
            <person name="Kono N."/>
            <person name="Nakamura H."/>
            <person name="Ohtoshi R."/>
            <person name="Moran D.A.P."/>
            <person name="Shinohara A."/>
            <person name="Yoshida Y."/>
            <person name="Fujiwara M."/>
            <person name="Mori M."/>
            <person name="Tomita M."/>
            <person name="Arakawa K."/>
        </authorList>
    </citation>
    <scope>NUCLEOTIDE SEQUENCE [LARGE SCALE GENOMIC DNA]</scope>
</reference>
<dbReference type="Pfam" id="PF13966">
    <property type="entry name" value="zf-RVT"/>
    <property type="match status" value="1"/>
</dbReference>
<gene>
    <name evidence="2" type="ORF">AVEN_116647_1</name>
</gene>
<evidence type="ECO:0000313" key="3">
    <source>
        <dbReference type="Proteomes" id="UP000499080"/>
    </source>
</evidence>
<keyword evidence="3" id="KW-1185">Reference proteome</keyword>